<dbReference type="InterPro" id="IPR006583">
    <property type="entry name" value="PAN-3_domain"/>
</dbReference>
<evidence type="ECO:0000259" key="3">
    <source>
        <dbReference type="SMART" id="SM00605"/>
    </source>
</evidence>
<proteinExistence type="predicted"/>
<dbReference type="SMART" id="SM00034">
    <property type="entry name" value="CLECT"/>
    <property type="match status" value="2"/>
</dbReference>
<dbReference type="AlphaFoldDB" id="A0AAE9DMM1"/>
<feature type="signal peptide" evidence="1">
    <location>
        <begin position="1"/>
        <end position="19"/>
    </location>
</feature>
<dbReference type="PANTHER" id="PTHR47629:SF6">
    <property type="entry name" value="CW DOMAIN-CONTAINING PROTEIN-RELATED"/>
    <property type="match status" value="1"/>
</dbReference>
<dbReference type="InterPro" id="IPR016187">
    <property type="entry name" value="CTDL_fold"/>
</dbReference>
<feature type="domain" description="PAN-3" evidence="3">
    <location>
        <begin position="2"/>
        <end position="131"/>
    </location>
</feature>
<evidence type="ECO:0000313" key="5">
    <source>
        <dbReference type="Proteomes" id="UP000827892"/>
    </source>
</evidence>
<dbReference type="Proteomes" id="UP000827892">
    <property type="component" value="Chromosome II"/>
</dbReference>
<evidence type="ECO:0000313" key="4">
    <source>
        <dbReference type="EMBL" id="ULU08167.1"/>
    </source>
</evidence>
<dbReference type="InterPro" id="IPR001304">
    <property type="entry name" value="C-type_lectin-like"/>
</dbReference>
<organism evidence="4 5">
    <name type="scientific">Caenorhabditis briggsae</name>
    <dbReference type="NCBI Taxonomy" id="6238"/>
    <lineage>
        <taxon>Eukaryota</taxon>
        <taxon>Metazoa</taxon>
        <taxon>Ecdysozoa</taxon>
        <taxon>Nematoda</taxon>
        <taxon>Chromadorea</taxon>
        <taxon>Rhabditida</taxon>
        <taxon>Rhabditina</taxon>
        <taxon>Rhabditomorpha</taxon>
        <taxon>Rhabditoidea</taxon>
        <taxon>Rhabditidae</taxon>
        <taxon>Peloderinae</taxon>
        <taxon>Caenorhabditis</taxon>
    </lineage>
</organism>
<feature type="domain" description="C-type lectin" evidence="2">
    <location>
        <begin position="145"/>
        <end position="288"/>
    </location>
</feature>
<gene>
    <name evidence="4" type="ORF">L3Y34_019340</name>
</gene>
<protein>
    <recommendedName>
        <fullName evidence="6">PAN-3 domain-containing protein</fullName>
    </recommendedName>
</protein>
<accession>A0AAE9DMM1</accession>
<dbReference type="Pfam" id="PF08277">
    <property type="entry name" value="PAN_3"/>
    <property type="match status" value="2"/>
</dbReference>
<dbReference type="EMBL" id="CP090892">
    <property type="protein sequence ID" value="ULU08167.1"/>
    <property type="molecule type" value="Genomic_DNA"/>
</dbReference>
<feature type="domain" description="C-type lectin" evidence="2">
    <location>
        <begin position="417"/>
        <end position="550"/>
    </location>
</feature>
<name>A0AAE9DMM1_CAEBR</name>
<dbReference type="Gene3D" id="3.10.100.10">
    <property type="entry name" value="Mannose-Binding Protein A, subunit A"/>
    <property type="match status" value="2"/>
</dbReference>
<dbReference type="CDD" id="cd00037">
    <property type="entry name" value="CLECT"/>
    <property type="match status" value="2"/>
</dbReference>
<dbReference type="PANTHER" id="PTHR47629">
    <property type="entry name" value="C-TYPE LECTIN-RELATED"/>
    <property type="match status" value="1"/>
</dbReference>
<dbReference type="SUPFAM" id="SSF56436">
    <property type="entry name" value="C-type lectin-like"/>
    <property type="match status" value="2"/>
</dbReference>
<evidence type="ECO:0000256" key="1">
    <source>
        <dbReference type="SAM" id="SignalP"/>
    </source>
</evidence>
<evidence type="ECO:0008006" key="6">
    <source>
        <dbReference type="Google" id="ProtNLM"/>
    </source>
</evidence>
<keyword evidence="1" id="KW-0732">Signal</keyword>
<feature type="domain" description="PAN-3" evidence="3">
    <location>
        <begin position="288"/>
        <end position="414"/>
    </location>
</feature>
<evidence type="ECO:0000259" key="2">
    <source>
        <dbReference type="SMART" id="SM00034"/>
    </source>
</evidence>
<reference evidence="4 5" key="1">
    <citation type="submission" date="2022-05" db="EMBL/GenBank/DDBJ databases">
        <title>Chromosome-level reference genomes for two strains of Caenorhabditis briggsae: an improved platform for comparative genomics.</title>
        <authorList>
            <person name="Stevens L."/>
            <person name="Andersen E.C."/>
        </authorList>
    </citation>
    <scope>NUCLEOTIDE SEQUENCE [LARGE SCALE GENOMIC DNA]</scope>
    <source>
        <strain evidence="4">QX1410_ONT</strain>
        <tissue evidence="4">Whole-organism</tissue>
    </source>
</reference>
<dbReference type="InterPro" id="IPR016186">
    <property type="entry name" value="C-type_lectin-like/link_sf"/>
</dbReference>
<sequence>MSYYFLCFLFLSSLTNVSGEEPYMIRILGKPGKVKTSEAMDISWMDCLTKCRLDVNCSAVYKLSDVQCQYFSFGSISTLQKADFQNDEIAVKIQISQDQCPTSNPLIPGPNYYTQIINGQFYMSSVSPYSLSNNIYNLTYSVATCPNNTKLFQRGETTKVCIGLFFFEDPRCNNQDAASALCKAQNGTLTGPANANEYEYIQNISNSSKYSSNPDSYEYVTYWLDGAGTSTAYTFEDTTHGGTTNYQWAEGVSRSKGAGQCLHNPNPLYFNISEYPCTATFLAKAVCWRGALCQVPPIIETQPGKFKSSKTFDIPWKECIVKCRTDVKCVVVYKMSGIKCQYFEFKSISTVQQAAFGGDEIALKIQLAGKKCPTSNPMVPGPNSFTEKINNQLHATTVSLDSKSKHIYNLNYKVISCPNLMKLFQRGETTLVCIGLFFFEAPRCNNHAQASALCKAQKGTLTGPANADEYKYIQNTSNSSKYTSNPDSYTWLTYWIDGVSTSTEKVYKFEDPTHNGITNYKWTPGSPHLKGPGHCLHNPGPLNSYVQAIS</sequence>
<dbReference type="SMART" id="SM00605">
    <property type="entry name" value="CW"/>
    <property type="match status" value="2"/>
</dbReference>
<feature type="chain" id="PRO_5041952121" description="PAN-3 domain-containing protein" evidence="1">
    <location>
        <begin position="20"/>
        <end position="550"/>
    </location>
</feature>